<sequence>MQNFIVGKQYTFKDEDSKRRFIDSHSINAKLTANLGEGNDIFTVVAGRTRYQEKGSVTSVVGTTVENAETISVNGQPICTGSQVTAIANSEMRYFMEYVSTEVRMEEDFKNTKLCAVIELFKQYNPTAPDSKITLSALRKCWIQHQLNIKKEEQKLAIEEAKIVEMKAKIVGMKAQLK</sequence>
<protein>
    <submittedName>
        <fullName evidence="1">Uncharacterized protein</fullName>
    </submittedName>
</protein>
<name>Q76YF2_9CAUD</name>
<keyword evidence="2" id="KW-1185">Reference proteome</keyword>
<reference evidence="1 2" key="1">
    <citation type="journal article" date="2001" name="J. Bacteriol.">
        <title>Phylogeny of the major head and tail genes of the wide-ranging T4-type bacteriophages.</title>
        <authorList>
            <person name="Tetart F."/>
            <person name="Desplats C."/>
            <person name="Kutateladze M."/>
            <person name="Monod C."/>
            <person name="Ackermann H.W."/>
            <person name="Krisch H.M."/>
        </authorList>
    </citation>
    <scope>NUCLEOTIDE SEQUENCE</scope>
</reference>
<dbReference type="OrthoDB" id="27453at10239"/>
<proteinExistence type="predicted"/>
<evidence type="ECO:0000313" key="2">
    <source>
        <dbReference type="Proteomes" id="UP000002555"/>
    </source>
</evidence>
<gene>
    <name evidence="1" type="ORF">Aeh1ORF278c</name>
</gene>
<dbReference type="EMBL" id="AY266303">
    <property type="protein sequence ID" value="AAQ17943.1"/>
    <property type="molecule type" value="Genomic_DNA"/>
</dbReference>
<dbReference type="RefSeq" id="NP_944171.1">
    <property type="nucleotide sequence ID" value="NC_005260.1"/>
</dbReference>
<organism evidence="1 2">
    <name type="scientific">Aeromonas phage Aeh1</name>
    <dbReference type="NCBI Taxonomy" id="2880362"/>
    <lineage>
        <taxon>Viruses</taxon>
        <taxon>Duplodnaviria</taxon>
        <taxon>Heunggongvirae</taxon>
        <taxon>Uroviricota</taxon>
        <taxon>Caudoviricetes</taxon>
        <taxon>Pantevenvirales</taxon>
        <taxon>Straboviridae</taxon>
        <taxon>Cinqassovirus</taxon>
        <taxon>Cinqassovirus aeh1</taxon>
    </lineage>
</organism>
<dbReference type="Proteomes" id="UP000002555">
    <property type="component" value="Segment"/>
</dbReference>
<dbReference type="KEGG" id="vg:2658107"/>
<accession>Q76YF2</accession>
<evidence type="ECO:0000313" key="1">
    <source>
        <dbReference type="EMBL" id="AAQ17943.1"/>
    </source>
</evidence>